<keyword evidence="1" id="KW-0805">Transcription regulation</keyword>
<evidence type="ECO:0000256" key="1">
    <source>
        <dbReference type="ARBA" id="ARBA00023015"/>
    </source>
</evidence>
<feature type="domain" description="HTH luxR-type" evidence="5">
    <location>
        <begin position="141"/>
        <end position="205"/>
    </location>
</feature>
<evidence type="ECO:0000256" key="3">
    <source>
        <dbReference type="ARBA" id="ARBA00023163"/>
    </source>
</evidence>
<dbReference type="SUPFAM" id="SSF52172">
    <property type="entry name" value="CheY-like"/>
    <property type="match status" value="1"/>
</dbReference>
<dbReference type="PROSITE" id="PS00622">
    <property type="entry name" value="HTH_LUXR_1"/>
    <property type="match status" value="1"/>
</dbReference>
<dbReference type="PROSITE" id="PS50043">
    <property type="entry name" value="HTH_LUXR_2"/>
    <property type="match status" value="1"/>
</dbReference>
<proteinExistence type="predicted"/>
<feature type="modified residue" description="4-aspartylphosphate" evidence="4">
    <location>
        <position position="53"/>
    </location>
</feature>
<comment type="caution">
    <text evidence="7">The sequence shown here is derived from an EMBL/GenBank/DDBJ whole genome shotgun (WGS) entry which is preliminary data.</text>
</comment>
<dbReference type="RefSeq" id="WP_236959427.1">
    <property type="nucleotide sequence ID" value="NZ_JAETXX010000007.1"/>
</dbReference>
<dbReference type="SMART" id="SM00448">
    <property type="entry name" value="REC"/>
    <property type="match status" value="1"/>
</dbReference>
<accession>A0ABS9J4W6</accession>
<evidence type="ECO:0000259" key="5">
    <source>
        <dbReference type="PROSITE" id="PS50043"/>
    </source>
</evidence>
<dbReference type="EMBL" id="JAETXX010000007">
    <property type="protein sequence ID" value="MCF8715463.1"/>
    <property type="molecule type" value="Genomic_DNA"/>
</dbReference>
<dbReference type="PANTHER" id="PTHR43214:SF41">
    <property type="entry name" value="NITRATE_NITRITE RESPONSE REGULATOR PROTEIN NARP"/>
    <property type="match status" value="1"/>
</dbReference>
<dbReference type="Gene3D" id="3.40.50.2300">
    <property type="match status" value="1"/>
</dbReference>
<dbReference type="PANTHER" id="PTHR43214">
    <property type="entry name" value="TWO-COMPONENT RESPONSE REGULATOR"/>
    <property type="match status" value="1"/>
</dbReference>
<reference evidence="7 8" key="1">
    <citation type="submission" date="2021-01" db="EMBL/GenBank/DDBJ databases">
        <title>Genome sequencing of Joostella atrarenae M1-2 (= KCTC 23194).</title>
        <authorList>
            <person name="Zakaria M.R."/>
            <person name="Lam M.Q."/>
            <person name="Chong C.S."/>
        </authorList>
    </citation>
    <scope>NUCLEOTIDE SEQUENCE [LARGE SCALE GENOMIC DNA]</scope>
    <source>
        <strain evidence="7 8">M1-2</strain>
    </source>
</reference>
<keyword evidence="4" id="KW-0597">Phosphoprotein</keyword>
<dbReference type="InterPro" id="IPR036388">
    <property type="entry name" value="WH-like_DNA-bd_sf"/>
</dbReference>
<organism evidence="7 8">
    <name type="scientific">Joostella atrarenae</name>
    <dbReference type="NCBI Taxonomy" id="679257"/>
    <lineage>
        <taxon>Bacteria</taxon>
        <taxon>Pseudomonadati</taxon>
        <taxon>Bacteroidota</taxon>
        <taxon>Flavobacteriia</taxon>
        <taxon>Flavobacteriales</taxon>
        <taxon>Flavobacteriaceae</taxon>
        <taxon>Joostella</taxon>
    </lineage>
</organism>
<dbReference type="Gene3D" id="1.10.10.10">
    <property type="entry name" value="Winged helix-like DNA-binding domain superfamily/Winged helix DNA-binding domain"/>
    <property type="match status" value="1"/>
</dbReference>
<evidence type="ECO:0000313" key="7">
    <source>
        <dbReference type="EMBL" id="MCF8715463.1"/>
    </source>
</evidence>
<dbReference type="PROSITE" id="PS50110">
    <property type="entry name" value="RESPONSE_REGULATORY"/>
    <property type="match status" value="1"/>
</dbReference>
<dbReference type="Proteomes" id="UP000829517">
    <property type="component" value="Unassembled WGS sequence"/>
</dbReference>
<evidence type="ECO:0000256" key="2">
    <source>
        <dbReference type="ARBA" id="ARBA00023125"/>
    </source>
</evidence>
<sequence>MHVVILDDHKMITDMVREILQDVPEVRHIETFTSHLEFLGYLKENEVNLIILDVFMPETNGLEVIKEVRAFKKDDQYKIIVLSSSVSTKIMRDAISLGANAYITKQDAVSDLISAIVHFKEGNSKPYFSKNATLAMVDNFHKKDVKLSPRETQLLQLMCDGMTAKEIAFELDLSVNTIHFYSKRLMAKMDVNRTVDLILKALEEGYVISK</sequence>
<feature type="domain" description="Response regulatory" evidence="6">
    <location>
        <begin position="2"/>
        <end position="120"/>
    </location>
</feature>
<dbReference type="Pfam" id="PF00196">
    <property type="entry name" value="GerE"/>
    <property type="match status" value="1"/>
</dbReference>
<gene>
    <name evidence="7" type="ORF">JM658_11550</name>
</gene>
<evidence type="ECO:0000259" key="6">
    <source>
        <dbReference type="PROSITE" id="PS50110"/>
    </source>
</evidence>
<keyword evidence="3" id="KW-0804">Transcription</keyword>
<protein>
    <submittedName>
        <fullName evidence="7">Response regulator transcription factor</fullName>
    </submittedName>
</protein>
<dbReference type="PRINTS" id="PR00038">
    <property type="entry name" value="HTHLUXR"/>
</dbReference>
<dbReference type="SUPFAM" id="SSF46894">
    <property type="entry name" value="C-terminal effector domain of the bipartite response regulators"/>
    <property type="match status" value="1"/>
</dbReference>
<dbReference type="CDD" id="cd06170">
    <property type="entry name" value="LuxR_C_like"/>
    <property type="match status" value="1"/>
</dbReference>
<dbReference type="InterPro" id="IPR000792">
    <property type="entry name" value="Tscrpt_reg_LuxR_C"/>
</dbReference>
<keyword evidence="8" id="KW-1185">Reference proteome</keyword>
<keyword evidence="2" id="KW-0238">DNA-binding</keyword>
<evidence type="ECO:0000256" key="4">
    <source>
        <dbReference type="PROSITE-ProRule" id="PRU00169"/>
    </source>
</evidence>
<dbReference type="InterPro" id="IPR039420">
    <property type="entry name" value="WalR-like"/>
</dbReference>
<dbReference type="InterPro" id="IPR001789">
    <property type="entry name" value="Sig_transdc_resp-reg_receiver"/>
</dbReference>
<name>A0ABS9J4W6_9FLAO</name>
<dbReference type="SMART" id="SM00421">
    <property type="entry name" value="HTH_LUXR"/>
    <property type="match status" value="1"/>
</dbReference>
<dbReference type="InterPro" id="IPR016032">
    <property type="entry name" value="Sig_transdc_resp-reg_C-effctor"/>
</dbReference>
<dbReference type="Pfam" id="PF00072">
    <property type="entry name" value="Response_reg"/>
    <property type="match status" value="1"/>
</dbReference>
<evidence type="ECO:0000313" key="8">
    <source>
        <dbReference type="Proteomes" id="UP000829517"/>
    </source>
</evidence>
<dbReference type="InterPro" id="IPR011006">
    <property type="entry name" value="CheY-like_superfamily"/>
</dbReference>